<dbReference type="PANTHER" id="PTHR33377:SF56">
    <property type="entry name" value="RX N-TERMINAL DOMAIN-CONTAINING PROTEIN"/>
    <property type="match status" value="1"/>
</dbReference>
<organism evidence="1 2">
    <name type="scientific">Rhynchospora pubera</name>
    <dbReference type="NCBI Taxonomy" id="906938"/>
    <lineage>
        <taxon>Eukaryota</taxon>
        <taxon>Viridiplantae</taxon>
        <taxon>Streptophyta</taxon>
        <taxon>Embryophyta</taxon>
        <taxon>Tracheophyta</taxon>
        <taxon>Spermatophyta</taxon>
        <taxon>Magnoliopsida</taxon>
        <taxon>Liliopsida</taxon>
        <taxon>Poales</taxon>
        <taxon>Cyperaceae</taxon>
        <taxon>Cyperoideae</taxon>
        <taxon>Rhynchosporeae</taxon>
        <taxon>Rhynchospora</taxon>
    </lineage>
</organism>
<keyword evidence="2" id="KW-1185">Reference proteome</keyword>
<dbReference type="EMBL" id="JAMFTS010000001">
    <property type="protein sequence ID" value="KAJ4804090.1"/>
    <property type="molecule type" value="Genomic_DNA"/>
</dbReference>
<evidence type="ECO:0000313" key="1">
    <source>
        <dbReference type="EMBL" id="KAJ4804090.1"/>
    </source>
</evidence>
<evidence type="ECO:0000313" key="2">
    <source>
        <dbReference type="Proteomes" id="UP001140206"/>
    </source>
</evidence>
<accession>A0AAV8GKD3</accession>
<reference evidence="1" key="1">
    <citation type="submission" date="2022-08" db="EMBL/GenBank/DDBJ databases">
        <authorList>
            <person name="Marques A."/>
        </authorList>
    </citation>
    <scope>NUCLEOTIDE SEQUENCE</scope>
    <source>
        <strain evidence="1">RhyPub2mFocal</strain>
        <tissue evidence="1">Leaves</tissue>
    </source>
</reference>
<gene>
    <name evidence="1" type="ORF">LUZ62_016656</name>
</gene>
<name>A0AAV8GKD3_9POAL</name>
<dbReference type="Proteomes" id="UP001140206">
    <property type="component" value="Chromosome 1"/>
</dbReference>
<comment type="caution">
    <text evidence="1">The sequence shown here is derived from an EMBL/GenBank/DDBJ whole genome shotgun (WGS) entry which is preliminary data.</text>
</comment>
<proteinExistence type="predicted"/>
<dbReference type="AlphaFoldDB" id="A0AAV8GKD3"/>
<dbReference type="PANTHER" id="PTHR33377">
    <property type="entry name" value="OS10G0134700 PROTEIN-RELATED"/>
    <property type="match status" value="1"/>
</dbReference>
<protein>
    <submittedName>
        <fullName evidence="1">Uncharacterized protein</fullName>
    </submittedName>
</protein>
<sequence length="347" mass="39478">MEVLIDRLFEGLNAVVIARYRDRTGIAQKVSRLDMLVTKLHSVVEVSERPEIKSVSLLKMQQKFKEAAEKGDEVLRNVGTHFERFEPSGSRVRIFFETFISSKNDVNELNSTIEFLEEISAGIHDFINILQLERLSSELVQNRRNLRHGEDSIDMEEMNEQLPAGDRARSICVENVPVIHANAAHSHMVSEELEKWFVKKFKDESRFLGDIKESFKELVVGPLMKGHLVALNLRHLLPRRTIEEVSAIEGLAASIQCVLDKVKQKVEDGTWFGRWIAMLSQAINEGNTVASVIKFNNYHVHHDQILDEVGVIVTAVRLTLESMVSDLEDFSNLAEAEKLARALKYTC</sequence>